<keyword evidence="3" id="KW-0863">Zinc-finger</keyword>
<dbReference type="Proteomes" id="UP001153269">
    <property type="component" value="Unassembled WGS sequence"/>
</dbReference>
<keyword evidence="4" id="KW-0862">Zinc</keyword>
<evidence type="ECO:0000313" key="9">
    <source>
        <dbReference type="Proteomes" id="UP001153269"/>
    </source>
</evidence>
<feature type="domain" description="C2H2-type" evidence="7">
    <location>
        <begin position="131"/>
        <end position="153"/>
    </location>
</feature>
<dbReference type="EMBL" id="CADEAL010002146">
    <property type="protein sequence ID" value="CAB1438362.1"/>
    <property type="molecule type" value="Genomic_DNA"/>
</dbReference>
<evidence type="ECO:0000256" key="5">
    <source>
        <dbReference type="ARBA" id="ARBA00023242"/>
    </source>
</evidence>
<organism evidence="8 9">
    <name type="scientific">Pleuronectes platessa</name>
    <name type="common">European plaice</name>
    <dbReference type="NCBI Taxonomy" id="8262"/>
    <lineage>
        <taxon>Eukaryota</taxon>
        <taxon>Metazoa</taxon>
        <taxon>Chordata</taxon>
        <taxon>Craniata</taxon>
        <taxon>Vertebrata</taxon>
        <taxon>Euteleostomi</taxon>
        <taxon>Actinopterygii</taxon>
        <taxon>Neopterygii</taxon>
        <taxon>Teleostei</taxon>
        <taxon>Neoteleostei</taxon>
        <taxon>Acanthomorphata</taxon>
        <taxon>Carangaria</taxon>
        <taxon>Pleuronectiformes</taxon>
        <taxon>Pleuronectoidei</taxon>
        <taxon>Pleuronectidae</taxon>
        <taxon>Pleuronectes</taxon>
    </lineage>
</organism>
<accession>A0A9N7YU63</accession>
<dbReference type="GO" id="GO:0008270">
    <property type="term" value="F:zinc ion binding"/>
    <property type="evidence" value="ECO:0007669"/>
    <property type="project" value="UniProtKB-KW"/>
</dbReference>
<feature type="domain" description="C2H2-type" evidence="7">
    <location>
        <begin position="204"/>
        <end position="224"/>
    </location>
</feature>
<feature type="region of interest" description="Disordered" evidence="6">
    <location>
        <begin position="62"/>
        <end position="83"/>
    </location>
</feature>
<dbReference type="InterPro" id="IPR051643">
    <property type="entry name" value="Transcr_Reg_ZincFinger"/>
</dbReference>
<evidence type="ECO:0000259" key="7">
    <source>
        <dbReference type="PROSITE" id="PS00028"/>
    </source>
</evidence>
<keyword evidence="5" id="KW-0539">Nucleus</keyword>
<sequence length="503" mass="57121">MNGSILPRLSQRHKKHSAVRELEKGCEGGHNFCDDTRRATGSFLESSENERNPYARKYFKKRQRFSAKDQSPHILKEEGDGDEDCSDIEQLIIKEEYIETTVGDDSPGSPRMSESDGFDVFHSQVVEHRPCPYCPAMFESGVGLSNHVRGHLHRVGLSYNARHMVSPEQVALRDHQPRTRRRIRTGTRKMRKAVKAETHGEHTCPLCWSWFDTKTGLSNHVRGHLKRIGRCVTSTSKSPLCILNDLLQEKKEHQNILRILNKGQIPPQPSASQKVISSSSLVLMHTALPVKIKYDIRSPHAKGDRFLPKQEPNAFQEGEKLQAETQRGIQASSSTLVELLKTRHGSMELTARNQEVCGARKLCGMTKDYKEETSWTHGKFDSNKMCSQCNSSLPTDVSLSGHLQAFACRKRIAVFEEPCYDYKQKNPRPRPGLKKKMFPSSNAQIYTLTCRFCDLVFQGPLSIQEDWIKHLQRHFLQNSVPRSGMGMVEVLGYGSQKTNKHVS</sequence>
<evidence type="ECO:0000313" key="8">
    <source>
        <dbReference type="EMBL" id="CAB1438362.1"/>
    </source>
</evidence>
<evidence type="ECO:0000256" key="1">
    <source>
        <dbReference type="ARBA" id="ARBA00004123"/>
    </source>
</evidence>
<evidence type="ECO:0000256" key="2">
    <source>
        <dbReference type="ARBA" id="ARBA00022723"/>
    </source>
</evidence>
<reference evidence="8" key="1">
    <citation type="submission" date="2020-03" db="EMBL/GenBank/DDBJ databases">
        <authorList>
            <person name="Weist P."/>
        </authorList>
    </citation>
    <scope>NUCLEOTIDE SEQUENCE</scope>
</reference>
<dbReference type="PANTHER" id="PTHR24396">
    <property type="entry name" value="ZINC FINGER PROTEIN"/>
    <property type="match status" value="1"/>
</dbReference>
<keyword evidence="2" id="KW-0479">Metal-binding</keyword>
<dbReference type="GO" id="GO:0005634">
    <property type="term" value="C:nucleus"/>
    <property type="evidence" value="ECO:0007669"/>
    <property type="project" value="UniProtKB-SubCell"/>
</dbReference>
<comment type="subcellular location">
    <subcellularLocation>
        <location evidence="1">Nucleus</location>
    </subcellularLocation>
</comment>
<dbReference type="SMART" id="SM00355">
    <property type="entry name" value="ZnF_C2H2"/>
    <property type="match status" value="3"/>
</dbReference>
<evidence type="ECO:0000256" key="6">
    <source>
        <dbReference type="SAM" id="MobiDB-lite"/>
    </source>
</evidence>
<dbReference type="PANTHER" id="PTHR24396:SF25">
    <property type="entry name" value="ZINC FINGER PROTEIN 644"/>
    <property type="match status" value="1"/>
</dbReference>
<dbReference type="GO" id="GO:0000981">
    <property type="term" value="F:DNA-binding transcription factor activity, RNA polymerase II-specific"/>
    <property type="evidence" value="ECO:0007669"/>
    <property type="project" value="TreeGrafter"/>
</dbReference>
<evidence type="ECO:0000256" key="3">
    <source>
        <dbReference type="ARBA" id="ARBA00022771"/>
    </source>
</evidence>
<proteinExistence type="predicted"/>
<dbReference type="Pfam" id="PF23015">
    <property type="entry name" value="zf-WIZ"/>
    <property type="match status" value="1"/>
</dbReference>
<dbReference type="AlphaFoldDB" id="A0A9N7YU63"/>
<comment type="caution">
    <text evidence="8">The sequence shown here is derived from an EMBL/GenBank/DDBJ whole genome shotgun (WGS) entry which is preliminary data.</text>
</comment>
<evidence type="ECO:0000256" key="4">
    <source>
        <dbReference type="ARBA" id="ARBA00022833"/>
    </source>
</evidence>
<feature type="region of interest" description="Disordered" evidence="6">
    <location>
        <begin position="1"/>
        <end position="21"/>
    </location>
</feature>
<name>A0A9N7YU63_PLEPL</name>
<dbReference type="InterPro" id="IPR013087">
    <property type="entry name" value="Znf_C2H2_type"/>
</dbReference>
<keyword evidence="9" id="KW-1185">Reference proteome</keyword>
<protein>
    <recommendedName>
        <fullName evidence="7">C2H2-type domain-containing protein</fullName>
    </recommendedName>
</protein>
<dbReference type="PROSITE" id="PS00028">
    <property type="entry name" value="ZINC_FINGER_C2H2_1"/>
    <property type="match status" value="2"/>
</dbReference>
<gene>
    <name evidence="8" type="ORF">PLEPLA_LOCUS26302</name>
</gene>
<dbReference type="GO" id="GO:0000978">
    <property type="term" value="F:RNA polymerase II cis-regulatory region sequence-specific DNA binding"/>
    <property type="evidence" value="ECO:0007669"/>
    <property type="project" value="TreeGrafter"/>
</dbReference>
<feature type="compositionally biased region" description="Basic and acidic residues" evidence="6">
    <location>
        <begin position="66"/>
        <end position="78"/>
    </location>
</feature>
<dbReference type="InterPro" id="IPR055125">
    <property type="entry name" value="Wiz_C_Znf"/>
</dbReference>